<feature type="domain" description="3-keto-alpha-glucoside-1,2-lyase/3-keto-2-hydroxy-glucal hydratase" evidence="2">
    <location>
        <begin position="73"/>
        <end position="240"/>
    </location>
</feature>
<dbReference type="GO" id="GO:0016787">
    <property type="term" value="F:hydrolase activity"/>
    <property type="evidence" value="ECO:0007669"/>
    <property type="project" value="InterPro"/>
</dbReference>
<gene>
    <name evidence="3" type="ORF">SAMN05421753_101468</name>
</gene>
<proteinExistence type="predicted"/>
<feature type="domain" description="3-keto-alpha-glucoside-1,2-lyase/3-keto-2-hydroxy-glucal hydratase" evidence="2">
    <location>
        <begin position="244"/>
        <end position="427"/>
    </location>
</feature>
<reference evidence="4" key="1">
    <citation type="submission" date="2016-10" db="EMBL/GenBank/DDBJ databases">
        <authorList>
            <person name="Varghese N."/>
            <person name="Submissions S."/>
        </authorList>
    </citation>
    <scope>NUCLEOTIDE SEQUENCE [LARGE SCALE GENOMIC DNA]</scope>
    <source>
        <strain evidence="4">DSM 26348</strain>
    </source>
</reference>
<dbReference type="Gene3D" id="2.60.120.560">
    <property type="entry name" value="Exo-inulinase, domain 1"/>
    <property type="match status" value="2"/>
</dbReference>
<dbReference type="Pfam" id="PF06439">
    <property type="entry name" value="3keto-disac_hyd"/>
    <property type="match status" value="2"/>
</dbReference>
<keyword evidence="4" id="KW-1185">Reference proteome</keyword>
<evidence type="ECO:0000256" key="1">
    <source>
        <dbReference type="SAM" id="SignalP"/>
    </source>
</evidence>
<dbReference type="STRING" id="1576369.SAMN05421753_101468"/>
<dbReference type="AlphaFoldDB" id="A0A1I3BI41"/>
<name>A0A1I3BI41_9PLAN</name>
<dbReference type="Proteomes" id="UP000199518">
    <property type="component" value="Unassembled WGS sequence"/>
</dbReference>
<accession>A0A1I3BI41</accession>
<organism evidence="3 4">
    <name type="scientific">Planctomicrobium piriforme</name>
    <dbReference type="NCBI Taxonomy" id="1576369"/>
    <lineage>
        <taxon>Bacteria</taxon>
        <taxon>Pseudomonadati</taxon>
        <taxon>Planctomycetota</taxon>
        <taxon>Planctomycetia</taxon>
        <taxon>Planctomycetales</taxon>
        <taxon>Planctomycetaceae</taxon>
        <taxon>Planctomicrobium</taxon>
    </lineage>
</organism>
<evidence type="ECO:0000259" key="2">
    <source>
        <dbReference type="Pfam" id="PF06439"/>
    </source>
</evidence>
<evidence type="ECO:0000313" key="3">
    <source>
        <dbReference type="EMBL" id="SFH61957.1"/>
    </source>
</evidence>
<feature type="signal peptide" evidence="1">
    <location>
        <begin position="1"/>
        <end position="19"/>
    </location>
</feature>
<sequence length="432" mass="46715">MRIQIAFALVLTCLLPGCAKEPTSSPPAPPAAPQAETAAPVEAVAVEKVVESAVPANPVIGRKLLTPEEAAVGWISLFDGESLFGWKSSSSDINWTVADGVVTADSGPVGVLLTTVPFADFELVSEFRLAPGANSGLFLRSTADPKSPTTDGYEVNIIDSHPGGYLTGSLVGRAKANEDLTASGDWKTLRVVAQGKSIKVFHNEKLILDFTDDSPTARLNGLIGLQKNAGKIEFRKVNLKPLGMESIFNGKDLTGWRSVSGSKSEFTTEDASIHVVNGQGFLETEKSFKDFLFQVQAKTMAKELNSGFFFRALPGTEKAPSHGYEVQIHNGITDGDRNKPNNAGTGAIFRRVEARRVVSNDLEWCTITLVAAGPRIAVWVDGFQAVDWEDTREPDENPRKGKKLEAGHISLQGHDPTTDVWFRELKLMELPE</sequence>
<feature type="chain" id="PRO_5011447177" description="3-keto-alpha-glucoside-1,2-lyase/3-keto-2-hydroxy-glucal hydratase domain-containing protein" evidence="1">
    <location>
        <begin position="20"/>
        <end position="432"/>
    </location>
</feature>
<keyword evidence="1" id="KW-0732">Signal</keyword>
<evidence type="ECO:0000313" key="4">
    <source>
        <dbReference type="Proteomes" id="UP000199518"/>
    </source>
</evidence>
<protein>
    <recommendedName>
        <fullName evidence="2">3-keto-alpha-glucoside-1,2-lyase/3-keto-2-hydroxy-glucal hydratase domain-containing protein</fullName>
    </recommendedName>
</protein>
<dbReference type="EMBL" id="FOQD01000001">
    <property type="protein sequence ID" value="SFH61957.1"/>
    <property type="molecule type" value="Genomic_DNA"/>
</dbReference>
<dbReference type="RefSeq" id="WP_245764492.1">
    <property type="nucleotide sequence ID" value="NZ_FOQD01000001.1"/>
</dbReference>
<dbReference type="InterPro" id="IPR010496">
    <property type="entry name" value="AL/BT2_dom"/>
</dbReference>